<dbReference type="Proteomes" id="UP001202180">
    <property type="component" value="Unassembled WGS sequence"/>
</dbReference>
<gene>
    <name evidence="1" type="ORF">M0L20_26490</name>
</gene>
<sequence length="251" mass="28176">MAAFSGFLSSCQKQALQTQPSDSVFVEYKTDNLDSLDWQNEAASSALPITGPKARLTIQYLNNETDLFRPARFSTRLWYFGSTEPTYPERATINALGDTKYDLPDLIISRENTGKAYMRRTIVAGWYIAEYDQEGTFYKFQAVAGSDGLLVYNQHDTTAPLMAGYFTSYGKIEVTFGAETGIDEQAFVHLSKGQALQRFWLYAEDATDQVKSLSWFIPAGTYDARWFRGGGPNRSGAITITTGKRYPNLKF</sequence>
<evidence type="ECO:0008006" key="3">
    <source>
        <dbReference type="Google" id="ProtNLM"/>
    </source>
</evidence>
<comment type="caution">
    <text evidence="1">The sequence shown here is derived from an EMBL/GenBank/DDBJ whole genome shotgun (WGS) entry which is preliminary data.</text>
</comment>
<evidence type="ECO:0000313" key="2">
    <source>
        <dbReference type="Proteomes" id="UP001202180"/>
    </source>
</evidence>
<dbReference type="RefSeq" id="WP_248480225.1">
    <property type="nucleotide sequence ID" value="NZ_JALPRF010000008.1"/>
</dbReference>
<dbReference type="EMBL" id="JALPRF010000008">
    <property type="protein sequence ID" value="MCK8495442.1"/>
    <property type="molecule type" value="Genomic_DNA"/>
</dbReference>
<proteinExistence type="predicted"/>
<accession>A0ABT0HUC5</accession>
<name>A0ABT0HUC5_9BACT</name>
<evidence type="ECO:0000313" key="1">
    <source>
        <dbReference type="EMBL" id="MCK8495442.1"/>
    </source>
</evidence>
<organism evidence="1 2">
    <name type="scientific">Spirosoma liriopis</name>
    <dbReference type="NCBI Taxonomy" id="2937440"/>
    <lineage>
        <taxon>Bacteria</taxon>
        <taxon>Pseudomonadati</taxon>
        <taxon>Bacteroidota</taxon>
        <taxon>Cytophagia</taxon>
        <taxon>Cytophagales</taxon>
        <taxon>Cytophagaceae</taxon>
        <taxon>Spirosoma</taxon>
    </lineage>
</organism>
<keyword evidence="2" id="KW-1185">Reference proteome</keyword>
<reference evidence="1 2" key="1">
    <citation type="submission" date="2022-04" db="EMBL/GenBank/DDBJ databases">
        <title>Spirosoma sp. strain RP8 genome sequencing and assembly.</title>
        <authorList>
            <person name="Jung Y."/>
        </authorList>
    </citation>
    <scope>NUCLEOTIDE SEQUENCE [LARGE SCALE GENOMIC DNA]</scope>
    <source>
        <strain evidence="1 2">RP8</strain>
    </source>
</reference>
<protein>
    <recommendedName>
        <fullName evidence="3">PA14 domain-containing protein</fullName>
    </recommendedName>
</protein>